<evidence type="ECO:0000313" key="3">
    <source>
        <dbReference type="EMBL" id="GBC99731.1"/>
    </source>
</evidence>
<protein>
    <submittedName>
        <fullName evidence="3">Uncharacterized protein</fullName>
    </submittedName>
</protein>
<feature type="region of interest" description="Disordered" evidence="1">
    <location>
        <begin position="66"/>
        <end position="95"/>
    </location>
</feature>
<organism evidence="3 4">
    <name type="scientific">Candidatus Fervidibacter japonicus</name>
    <dbReference type="NCBI Taxonomy" id="2035412"/>
    <lineage>
        <taxon>Bacteria</taxon>
        <taxon>Candidatus Fervidibacterota</taxon>
        <taxon>Candidatus Fervidibacter</taxon>
    </lineage>
</organism>
<name>A0A2H5XEX3_9BACT</name>
<keyword evidence="2" id="KW-0812">Transmembrane</keyword>
<feature type="transmembrane region" description="Helical" evidence="2">
    <location>
        <begin position="33"/>
        <end position="55"/>
    </location>
</feature>
<comment type="caution">
    <text evidence="3">The sequence shown here is derived from an EMBL/GenBank/DDBJ whole genome shotgun (WGS) entry which is preliminary data.</text>
</comment>
<sequence>MSKGTTAAMVAGGVLIIVGVILTLALIRDVWQLVKGVIGPLLLLSGGLIVAIAYSEYQAAKEMERLTAQAQVSTPSSSSTQPTEPPAPPPPSPMS</sequence>
<accession>A0A2H5XEX3</accession>
<feature type="compositionally biased region" description="Pro residues" evidence="1">
    <location>
        <begin position="83"/>
        <end position="95"/>
    </location>
</feature>
<dbReference type="AlphaFoldDB" id="A0A2H5XEX3"/>
<keyword evidence="2" id="KW-1133">Transmembrane helix</keyword>
<dbReference type="Proteomes" id="UP000236173">
    <property type="component" value="Unassembled WGS sequence"/>
</dbReference>
<proteinExistence type="predicted"/>
<feature type="compositionally biased region" description="Low complexity" evidence="1">
    <location>
        <begin position="68"/>
        <end position="82"/>
    </location>
</feature>
<evidence type="ECO:0000256" key="2">
    <source>
        <dbReference type="SAM" id="Phobius"/>
    </source>
</evidence>
<gene>
    <name evidence="3" type="ORF">HRbin17_02262</name>
</gene>
<reference evidence="4" key="1">
    <citation type="submission" date="2017-09" db="EMBL/GenBank/DDBJ databases">
        <title>Metaegenomics of thermophilic ammonia-oxidizing enrichment culture.</title>
        <authorList>
            <person name="Kato S."/>
            <person name="Suzuki K."/>
        </authorList>
    </citation>
    <scope>NUCLEOTIDE SEQUENCE [LARGE SCALE GENOMIC DNA]</scope>
</reference>
<keyword evidence="2" id="KW-0472">Membrane</keyword>
<evidence type="ECO:0000256" key="1">
    <source>
        <dbReference type="SAM" id="MobiDB-lite"/>
    </source>
</evidence>
<feature type="transmembrane region" description="Helical" evidence="2">
    <location>
        <begin position="7"/>
        <end position="27"/>
    </location>
</feature>
<evidence type="ECO:0000313" key="4">
    <source>
        <dbReference type="Proteomes" id="UP000236173"/>
    </source>
</evidence>
<dbReference type="EMBL" id="BEHT01000036">
    <property type="protein sequence ID" value="GBC99731.1"/>
    <property type="molecule type" value="Genomic_DNA"/>
</dbReference>